<dbReference type="FunCoup" id="E3NC72">
    <property type="interactions" value="1865"/>
</dbReference>
<gene>
    <name evidence="1" type="ORF">CRE_16397</name>
</gene>
<dbReference type="OMA" id="ECVNCEC"/>
<proteinExistence type="predicted"/>
<evidence type="ECO:0000313" key="2">
    <source>
        <dbReference type="Proteomes" id="UP000008281"/>
    </source>
</evidence>
<organism evidence="2">
    <name type="scientific">Caenorhabditis remanei</name>
    <name type="common">Caenorhabditis vulgaris</name>
    <dbReference type="NCBI Taxonomy" id="31234"/>
    <lineage>
        <taxon>Eukaryota</taxon>
        <taxon>Metazoa</taxon>
        <taxon>Ecdysozoa</taxon>
        <taxon>Nematoda</taxon>
        <taxon>Chromadorea</taxon>
        <taxon>Rhabditida</taxon>
        <taxon>Rhabditina</taxon>
        <taxon>Rhabditomorpha</taxon>
        <taxon>Rhabditoidea</taxon>
        <taxon>Rhabditidae</taxon>
        <taxon>Peloderinae</taxon>
        <taxon>Caenorhabditis</taxon>
    </lineage>
</organism>
<keyword evidence="2" id="KW-1185">Reference proteome</keyword>
<name>E3NC72_CAERE</name>
<dbReference type="OrthoDB" id="5811742at2759"/>
<evidence type="ECO:0000313" key="1">
    <source>
        <dbReference type="EMBL" id="EFO92647.1"/>
    </source>
</evidence>
<dbReference type="eggNOG" id="ENOG502THWI">
    <property type="taxonomic scope" value="Eukaryota"/>
</dbReference>
<sequence length="267" mass="29994">MECVNCECTVKTMDNLENAIQHLLRKGNYVSRMMKDEKLIRDAKKMEEVEQLKKQLPKASVPNDRKATICTSGSMDVSMDTTIVNSNPARRIYNKKLGVAESIDFDVPSLPSEMSNFLLFIFIVDSFFLALVISKLSFQQETLLETSNCAYSSASLPPKGASSTCTKSEVTTITTEMTQSTFTKSKKKKNGGGAVVLDSQYKVDKDGNAEALPMKIYIKQRAEDNSLDLYLVFFDEKNEKVMDVSMIWHEKNIRDVQFCGKEAKLIG</sequence>
<accession>E3NC72</accession>
<dbReference type="HOGENOM" id="CLU_1162022_0_0_1"/>
<dbReference type="AlphaFoldDB" id="E3NC72"/>
<protein>
    <submittedName>
        <fullName evidence="1">Uncharacterized protein</fullName>
    </submittedName>
</protein>
<dbReference type="InParanoid" id="E3NC72"/>
<dbReference type="Proteomes" id="UP000008281">
    <property type="component" value="Unassembled WGS sequence"/>
</dbReference>
<reference evidence="1" key="1">
    <citation type="submission" date="2007-07" db="EMBL/GenBank/DDBJ databases">
        <title>PCAP assembly of the Caenorhabditis remanei genome.</title>
        <authorList>
            <consortium name="The Caenorhabditis remanei Sequencing Consortium"/>
            <person name="Wilson R.K."/>
        </authorList>
    </citation>
    <scope>NUCLEOTIDE SEQUENCE [LARGE SCALE GENOMIC DNA]</scope>
    <source>
        <strain evidence="1">PB4641</strain>
    </source>
</reference>
<dbReference type="EMBL" id="DS268592">
    <property type="protein sequence ID" value="EFO92647.1"/>
    <property type="molecule type" value="Genomic_DNA"/>
</dbReference>